<keyword evidence="3" id="KW-1185">Reference proteome</keyword>
<organism evidence="2 3">
    <name type="scientific">Leptotrombidium deliense</name>
    <dbReference type="NCBI Taxonomy" id="299467"/>
    <lineage>
        <taxon>Eukaryota</taxon>
        <taxon>Metazoa</taxon>
        <taxon>Ecdysozoa</taxon>
        <taxon>Arthropoda</taxon>
        <taxon>Chelicerata</taxon>
        <taxon>Arachnida</taxon>
        <taxon>Acari</taxon>
        <taxon>Acariformes</taxon>
        <taxon>Trombidiformes</taxon>
        <taxon>Prostigmata</taxon>
        <taxon>Anystina</taxon>
        <taxon>Parasitengona</taxon>
        <taxon>Trombiculoidea</taxon>
        <taxon>Trombiculidae</taxon>
        <taxon>Leptotrombidium</taxon>
    </lineage>
</organism>
<dbReference type="GO" id="GO:0051726">
    <property type="term" value="P:regulation of cell cycle"/>
    <property type="evidence" value="ECO:0007669"/>
    <property type="project" value="InterPro"/>
</dbReference>
<evidence type="ECO:0000313" key="2">
    <source>
        <dbReference type="EMBL" id="RWS25146.1"/>
    </source>
</evidence>
<dbReference type="SUPFAM" id="SSF47954">
    <property type="entry name" value="Cyclin-like"/>
    <property type="match status" value="1"/>
</dbReference>
<dbReference type="EMBL" id="NCKV01004011">
    <property type="protein sequence ID" value="RWS25146.1"/>
    <property type="molecule type" value="Genomic_DNA"/>
</dbReference>
<dbReference type="InterPro" id="IPR036915">
    <property type="entry name" value="Cyclin-like_sf"/>
</dbReference>
<dbReference type="PANTHER" id="PTHR22896">
    <property type="entry name" value="CDK5 AND ABL1 ENZYME SUBSTRATE 1"/>
    <property type="match status" value="1"/>
</dbReference>
<protein>
    <submittedName>
        <fullName evidence="2">CDK5 and ABL1 enzyme substrate 1-like protein</fullName>
    </submittedName>
</protein>
<dbReference type="Gene3D" id="1.10.472.10">
    <property type="entry name" value="Cyclin-like"/>
    <property type="match status" value="1"/>
</dbReference>
<dbReference type="STRING" id="299467.A0A443SC64"/>
<dbReference type="VEuPathDB" id="VectorBase:LDEU006892"/>
<dbReference type="CDD" id="cd20556">
    <property type="entry name" value="CYCLIN_CABLES"/>
    <property type="match status" value="1"/>
</dbReference>
<dbReference type="PANTHER" id="PTHR22896:SF0">
    <property type="entry name" value="CYCLIN N-TERMINAL DOMAIN-CONTAINING PROTEIN"/>
    <property type="match status" value="1"/>
</dbReference>
<feature type="domain" description="Cyclin N-terminal" evidence="1">
    <location>
        <begin position="128"/>
        <end position="242"/>
    </location>
</feature>
<dbReference type="Pfam" id="PF00134">
    <property type="entry name" value="Cyclin_N"/>
    <property type="match status" value="1"/>
</dbReference>
<proteinExistence type="predicted"/>
<dbReference type="InterPro" id="IPR012388">
    <property type="entry name" value="CABLES1/2"/>
</dbReference>
<accession>A0A443SC64</accession>
<dbReference type="OrthoDB" id="5353095at2759"/>
<evidence type="ECO:0000259" key="1">
    <source>
        <dbReference type="Pfam" id="PF00134"/>
    </source>
</evidence>
<dbReference type="InterPro" id="IPR006671">
    <property type="entry name" value="Cyclin_N"/>
</dbReference>
<feature type="non-terminal residue" evidence="2">
    <location>
        <position position="1"/>
    </location>
</feature>
<dbReference type="Proteomes" id="UP000288716">
    <property type="component" value="Unassembled WGS sequence"/>
</dbReference>
<reference evidence="2 3" key="1">
    <citation type="journal article" date="2018" name="Gigascience">
        <title>Genomes of trombidid mites reveal novel predicted allergens and laterally-transferred genes associated with secondary metabolism.</title>
        <authorList>
            <person name="Dong X."/>
            <person name="Chaisiri K."/>
            <person name="Xia D."/>
            <person name="Armstrong S.D."/>
            <person name="Fang Y."/>
            <person name="Donnelly M.J."/>
            <person name="Kadowaki T."/>
            <person name="McGarry J.W."/>
            <person name="Darby A.C."/>
            <person name="Makepeace B.L."/>
        </authorList>
    </citation>
    <scope>NUCLEOTIDE SEQUENCE [LARGE SCALE GENOMIC DNA]</scope>
    <source>
        <strain evidence="2">UoL-UT</strain>
    </source>
</reference>
<gene>
    <name evidence="2" type="ORF">B4U80_11018</name>
</gene>
<comment type="caution">
    <text evidence="2">The sequence shown here is derived from an EMBL/GenBank/DDBJ whole genome shotgun (WGS) entry which is preliminary data.</text>
</comment>
<evidence type="ECO:0000313" key="3">
    <source>
        <dbReference type="Proteomes" id="UP000288716"/>
    </source>
</evidence>
<dbReference type="AlphaFoldDB" id="A0A443SC64"/>
<sequence>HENTEHYHVLAARCSSYETAITSPKSSFHHLHHQLTAPPTLCESENKDLCDKHQYHSCHLCHLTNQTVYHPNLLDDPELIAGKHSTLLAFPSYITSIIDYVKPSDLKKELNEKFRERFPNTQLTLSKLRSLKREMCKIARNECSIDYLTIAQAYIYFEKLILKMLINKQNRKVCAGACLLLSAKLNDVKGNELKILIEVIICVVIAINFHFLTQRIESVFRVNRKDLHSLEFGVLVALEFSLHLPIWEVLPHYQRLLYET</sequence>
<name>A0A443SC64_9ACAR</name>